<comment type="subcellular location">
    <subcellularLocation>
        <location evidence="1">Cell membrane</location>
        <topology evidence="1">Multi-pass membrane protein</topology>
    </subcellularLocation>
</comment>
<dbReference type="InterPro" id="IPR000731">
    <property type="entry name" value="SSD"/>
</dbReference>
<dbReference type="InterPro" id="IPR051697">
    <property type="entry name" value="Patched_domain-protein"/>
</dbReference>
<dbReference type="WBParaSite" id="ACRNAN_scaffold1303.g17320.t1">
    <property type="protein sequence ID" value="ACRNAN_scaffold1303.g17320.t1"/>
    <property type="gene ID" value="ACRNAN_scaffold1303.g17320"/>
</dbReference>
<organism evidence="10 11">
    <name type="scientific">Acrobeloides nanus</name>
    <dbReference type="NCBI Taxonomy" id="290746"/>
    <lineage>
        <taxon>Eukaryota</taxon>
        <taxon>Metazoa</taxon>
        <taxon>Ecdysozoa</taxon>
        <taxon>Nematoda</taxon>
        <taxon>Chromadorea</taxon>
        <taxon>Rhabditida</taxon>
        <taxon>Tylenchina</taxon>
        <taxon>Cephalobomorpha</taxon>
        <taxon>Cephaloboidea</taxon>
        <taxon>Cephalobidae</taxon>
        <taxon>Acrobeloides</taxon>
    </lineage>
</organism>
<dbReference type="GO" id="GO:0006897">
    <property type="term" value="P:endocytosis"/>
    <property type="evidence" value="ECO:0007669"/>
    <property type="project" value="TreeGrafter"/>
</dbReference>
<feature type="transmembrane region" description="Helical" evidence="8">
    <location>
        <begin position="312"/>
        <end position="335"/>
    </location>
</feature>
<feature type="domain" description="SSD" evidence="9">
    <location>
        <begin position="789"/>
        <end position="912"/>
    </location>
</feature>
<dbReference type="SUPFAM" id="SSF82866">
    <property type="entry name" value="Multidrug efflux transporter AcrB transmembrane domain"/>
    <property type="match status" value="2"/>
</dbReference>
<dbReference type="GO" id="GO:0018996">
    <property type="term" value="P:molting cycle, collagen and cuticulin-based cuticle"/>
    <property type="evidence" value="ECO:0007669"/>
    <property type="project" value="TreeGrafter"/>
</dbReference>
<dbReference type="GO" id="GO:0005886">
    <property type="term" value="C:plasma membrane"/>
    <property type="evidence" value="ECO:0007669"/>
    <property type="project" value="UniProtKB-SubCell"/>
</dbReference>
<dbReference type="PROSITE" id="PS50156">
    <property type="entry name" value="SSD"/>
    <property type="match status" value="2"/>
</dbReference>
<feature type="transmembrane region" description="Helical" evidence="8">
    <location>
        <begin position="385"/>
        <end position="405"/>
    </location>
</feature>
<reference evidence="11" key="1">
    <citation type="submission" date="2022-11" db="UniProtKB">
        <authorList>
            <consortium name="WormBaseParasite"/>
        </authorList>
    </citation>
    <scope>IDENTIFICATION</scope>
</reference>
<feature type="transmembrane region" description="Helical" evidence="8">
    <location>
        <begin position="277"/>
        <end position="296"/>
    </location>
</feature>
<evidence type="ECO:0000256" key="4">
    <source>
        <dbReference type="ARBA" id="ARBA00022692"/>
    </source>
</evidence>
<evidence type="ECO:0000256" key="3">
    <source>
        <dbReference type="ARBA" id="ARBA00022475"/>
    </source>
</evidence>
<comment type="similarity">
    <text evidence="2">Belongs to the patched family.</text>
</comment>
<dbReference type="Proteomes" id="UP000887540">
    <property type="component" value="Unplaced"/>
</dbReference>
<feature type="transmembrane region" description="Helical" evidence="8">
    <location>
        <begin position="764"/>
        <end position="783"/>
    </location>
</feature>
<keyword evidence="4 8" id="KW-0812">Transmembrane</keyword>
<dbReference type="FunFam" id="1.20.1640.10:FF:000013">
    <property type="entry name" value="PaTched Related family"/>
    <property type="match status" value="1"/>
</dbReference>
<evidence type="ECO:0000256" key="8">
    <source>
        <dbReference type="SAM" id="Phobius"/>
    </source>
</evidence>
<evidence type="ECO:0000256" key="5">
    <source>
        <dbReference type="ARBA" id="ARBA00022989"/>
    </source>
</evidence>
<dbReference type="InterPro" id="IPR003392">
    <property type="entry name" value="PTHD_SSD"/>
</dbReference>
<keyword evidence="3" id="KW-1003">Cell membrane</keyword>
<feature type="transmembrane region" description="Helical" evidence="8">
    <location>
        <begin position="894"/>
        <end position="914"/>
    </location>
</feature>
<feature type="transmembrane region" description="Helical" evidence="8">
    <location>
        <begin position="25"/>
        <end position="45"/>
    </location>
</feature>
<dbReference type="GO" id="GO:0030659">
    <property type="term" value="C:cytoplasmic vesicle membrane"/>
    <property type="evidence" value="ECO:0007669"/>
    <property type="project" value="TreeGrafter"/>
</dbReference>
<feature type="transmembrane region" description="Helical" evidence="8">
    <location>
        <begin position="790"/>
        <end position="812"/>
    </location>
</feature>
<feature type="domain" description="SSD" evidence="9">
    <location>
        <begin position="282"/>
        <end position="439"/>
    </location>
</feature>
<dbReference type="AlphaFoldDB" id="A0A914CRI4"/>
<dbReference type="Gene3D" id="1.20.1640.10">
    <property type="entry name" value="Multidrug efflux transporter AcrB transmembrane domain"/>
    <property type="match status" value="2"/>
</dbReference>
<proteinExistence type="inferred from homology"/>
<sequence>MGISFDVIFMQIFFRWGLIAHKLRHFLFVGTFLLTGFLSFGFLWIQEQTTKDPQFVFSPEDARWRYERAVLSEHWPLDEQHFWPGKSYDYYGYIDVIAAGKPDPEFGRPNLLLSQYINEVERINQYIIHNLTVTIDHNGKEYEIGFLDLCMSYDWKCYLNDHVIMLMPKTKWHNLQGQLADFAKDIIEQEVKITYPIGWRGTEPIYFGALVGGPHLTDEDGHFDYVKAIRLTYNVRDGKVGNISQIWRKKLAAFLSDKENPPSEGLQDVADALTPKLAITSSILLTFCLLCSIVLINHKGFTGIDWVRSKPVLGFAALICPLLATASAWGLVLWTGGLYNAIVNVSPFIVISIGVDDAFLMNAAWHRTNPELSVARRLAETLSEAAVSITITSLTDILSFGIGTYTTLPGVRLFCIYTFWGILFTYLYQITYFTAVMAYAGEMEDKGKHSLFGIETLQPNEAACRKQNLDNAQPDSEANVMSKEKVVPKDTNLKLSIKQKTIDFLKNIEFETAQHKDDHHLDSFHSRETLVNRFFREIYGPFLLTNPIKWYILGCYSIYLSLAIYGCSQVKEGLNPKNLVRKQFYLTNFYSLIDETFWEEGLQMQVVVNNPPNFFEPKQRERFHVMMNEFENTEYTMKHNATMFWIYAYEGQLREDMDRFNVSMPTTSQEWYERCREWLLTAGGRRLWELDMDWGKNQSDPNDWNRLKAFRLQLGLRNYKSATDHTNSCKLMRKIASHFPEFNVTTFHEYYPFADQYLELKPALIRNCIIAALCMMFIAMLMIPSIRAAFAIVLAIASIDIGVLGYMTLWGVNLESVSMITIIMSIGFSVDLSAHIAYAYVKSEGSSNEKAIGALETLGWPVFLGAFSTIVGITVLATVDALIVQIFFKTTFLVIAFSLMHGIIFLPVFLTVVLSESGNKKTKSELETMEEKPKRTIIFDSPRDLTKRRPSAKNSQGSFDLEMVEVDNYSVDSNALEEVDINLNFRMEAQNSILEEDKNGKDESLKAEIFEEYQKQQTKEKVTFF</sequence>
<name>A0A914CRI4_9BILA</name>
<evidence type="ECO:0000256" key="6">
    <source>
        <dbReference type="ARBA" id="ARBA00023136"/>
    </source>
</evidence>
<feature type="transmembrane region" description="Helical" evidence="8">
    <location>
        <begin position="862"/>
        <end position="888"/>
    </location>
</feature>
<accession>A0A914CRI4</accession>
<evidence type="ECO:0000256" key="1">
    <source>
        <dbReference type="ARBA" id="ARBA00004651"/>
    </source>
</evidence>
<evidence type="ECO:0000313" key="10">
    <source>
        <dbReference type="Proteomes" id="UP000887540"/>
    </source>
</evidence>
<dbReference type="PANTHER" id="PTHR10796:SF191">
    <property type="entry name" value="SSD DOMAIN-CONTAINING PROTEIN"/>
    <property type="match status" value="1"/>
</dbReference>
<evidence type="ECO:0000313" key="11">
    <source>
        <dbReference type="WBParaSite" id="ACRNAN_scaffold1303.g17320.t1"/>
    </source>
</evidence>
<evidence type="ECO:0000256" key="2">
    <source>
        <dbReference type="ARBA" id="ARBA00005585"/>
    </source>
</evidence>
<protein>
    <submittedName>
        <fullName evidence="11">SSD domain-containing protein</fullName>
    </submittedName>
</protein>
<evidence type="ECO:0000256" key="7">
    <source>
        <dbReference type="ARBA" id="ARBA00023180"/>
    </source>
</evidence>
<keyword evidence="6 8" id="KW-0472">Membrane</keyword>
<feature type="transmembrane region" description="Helical" evidence="8">
    <location>
        <begin position="818"/>
        <end position="841"/>
    </location>
</feature>
<keyword evidence="5 8" id="KW-1133">Transmembrane helix</keyword>
<keyword evidence="7" id="KW-0325">Glycoprotein</keyword>
<dbReference type="Pfam" id="PF02460">
    <property type="entry name" value="Patched"/>
    <property type="match status" value="1"/>
</dbReference>
<dbReference type="PANTHER" id="PTHR10796">
    <property type="entry name" value="PATCHED-RELATED"/>
    <property type="match status" value="1"/>
</dbReference>
<feature type="transmembrane region" description="Helical" evidence="8">
    <location>
        <begin position="417"/>
        <end position="440"/>
    </location>
</feature>
<evidence type="ECO:0000259" key="9">
    <source>
        <dbReference type="PROSITE" id="PS50156"/>
    </source>
</evidence>
<feature type="transmembrane region" description="Helical" evidence="8">
    <location>
        <begin position="341"/>
        <end position="365"/>
    </location>
</feature>
<keyword evidence="10" id="KW-1185">Reference proteome</keyword>